<name>M1PP09_9ZZZZ</name>
<protein>
    <submittedName>
        <fullName evidence="2">Membrane protein</fullName>
    </submittedName>
</protein>
<proteinExistence type="predicted"/>
<keyword evidence="1" id="KW-1133">Transmembrane helix</keyword>
<sequence length="102" mass="11443">MKISFPDSGVEIALLAIISIALLLTVGSLLGSVLGLLVFGVKSIFRIFSGLVKFAFDSVFNLLLVGGLGFLVYRWYENKNKKKEEFEDREAEIYSLEVDEYE</sequence>
<accession>M1PP09</accession>
<keyword evidence="1" id="KW-0812">Transmembrane</keyword>
<feature type="transmembrane region" description="Helical" evidence="1">
    <location>
        <begin position="59"/>
        <end position="76"/>
    </location>
</feature>
<feature type="transmembrane region" description="Helical" evidence="1">
    <location>
        <begin position="12"/>
        <end position="39"/>
    </location>
</feature>
<evidence type="ECO:0000256" key="1">
    <source>
        <dbReference type="SAM" id="Phobius"/>
    </source>
</evidence>
<evidence type="ECO:0000313" key="2">
    <source>
        <dbReference type="EMBL" id="AGF92825.1"/>
    </source>
</evidence>
<dbReference type="EMBL" id="JX684073">
    <property type="protein sequence ID" value="AGF92825.1"/>
    <property type="molecule type" value="Genomic_DNA"/>
</dbReference>
<dbReference type="AlphaFoldDB" id="M1PP09"/>
<reference evidence="2" key="1">
    <citation type="journal article" date="2013" name="Syst. Appl. Microbiol.">
        <title>New insights into the archaeal diversity of a hypersaline microbial mat obtained by a metagenomic approach.</title>
        <authorList>
            <person name="Lopez-Lopez A."/>
            <person name="Richter M."/>
            <person name="Pena A."/>
            <person name="Tamames J."/>
            <person name="Rossello-Mora R."/>
        </authorList>
    </citation>
    <scope>NUCLEOTIDE SEQUENCE</scope>
</reference>
<keyword evidence="1" id="KW-0472">Membrane</keyword>
<organism evidence="2">
    <name type="scientific">uncultured organism</name>
    <dbReference type="NCBI Taxonomy" id="155900"/>
    <lineage>
        <taxon>unclassified sequences</taxon>
        <taxon>environmental samples</taxon>
    </lineage>
</organism>
<gene>
    <name evidence="2" type="ORF">FLSS-1_0013</name>
</gene>